<proteinExistence type="predicted"/>
<feature type="domain" description="AraC-type arabinose-binding/dimerisation" evidence="2">
    <location>
        <begin position="14"/>
        <end position="78"/>
    </location>
</feature>
<sequence>MAPNTAAAPQAIGTHERFSVGIIDSGSTLFSGAVGDPVRLVPGDVILIPAGFVHACNPDGGRWEYRMIHADEAWLAALVPDDHSELLAAGLAAE</sequence>
<dbReference type="InterPro" id="IPR003313">
    <property type="entry name" value="AraC-bd"/>
</dbReference>
<dbReference type="InterPro" id="IPR037923">
    <property type="entry name" value="HTH-like"/>
</dbReference>
<reference evidence="4" key="1">
    <citation type="journal article" date="2019" name="Int. J. Syst. Evol. Microbiol.">
        <title>The Global Catalogue of Microorganisms (GCM) 10K type strain sequencing project: providing services to taxonomists for standard genome sequencing and annotation.</title>
        <authorList>
            <consortium name="The Broad Institute Genomics Platform"/>
            <consortium name="The Broad Institute Genome Sequencing Center for Infectious Disease"/>
            <person name="Wu L."/>
            <person name="Ma J."/>
        </authorList>
    </citation>
    <scope>NUCLEOTIDE SEQUENCE [LARGE SCALE GENOMIC DNA]</scope>
    <source>
        <strain evidence="4">JCM 17808</strain>
    </source>
</reference>
<organism evidence="3 4">
    <name type="scientific">Brevibacterium pityocampae</name>
    <dbReference type="NCBI Taxonomy" id="506594"/>
    <lineage>
        <taxon>Bacteria</taxon>
        <taxon>Bacillati</taxon>
        <taxon>Actinomycetota</taxon>
        <taxon>Actinomycetes</taxon>
        <taxon>Micrococcales</taxon>
        <taxon>Brevibacteriaceae</taxon>
        <taxon>Brevibacterium</taxon>
    </lineage>
</organism>
<gene>
    <name evidence="3" type="ORF">GCM10023167_12520</name>
</gene>
<evidence type="ECO:0000256" key="1">
    <source>
        <dbReference type="ARBA" id="ARBA00023125"/>
    </source>
</evidence>
<dbReference type="Pfam" id="PF02311">
    <property type="entry name" value="AraC_binding"/>
    <property type="match status" value="1"/>
</dbReference>
<evidence type="ECO:0000313" key="4">
    <source>
        <dbReference type="Proteomes" id="UP001500642"/>
    </source>
</evidence>
<name>A0ABP8JBH3_9MICO</name>
<dbReference type="Proteomes" id="UP001500642">
    <property type="component" value="Unassembled WGS sequence"/>
</dbReference>
<comment type="caution">
    <text evidence="3">The sequence shown here is derived from an EMBL/GenBank/DDBJ whole genome shotgun (WGS) entry which is preliminary data.</text>
</comment>
<protein>
    <recommendedName>
        <fullName evidence="2">AraC-type arabinose-binding/dimerisation domain-containing protein</fullName>
    </recommendedName>
</protein>
<accession>A0ABP8JBH3</accession>
<evidence type="ECO:0000259" key="2">
    <source>
        <dbReference type="Pfam" id="PF02311"/>
    </source>
</evidence>
<dbReference type="SUPFAM" id="SSF51215">
    <property type="entry name" value="Regulatory protein AraC"/>
    <property type="match status" value="1"/>
</dbReference>
<keyword evidence="4" id="KW-1185">Reference proteome</keyword>
<dbReference type="RefSeq" id="WP_345030764.1">
    <property type="nucleotide sequence ID" value="NZ_BAABGL010000006.1"/>
</dbReference>
<dbReference type="EMBL" id="BAABGL010000006">
    <property type="protein sequence ID" value="GAA4388101.1"/>
    <property type="molecule type" value="Genomic_DNA"/>
</dbReference>
<keyword evidence="1" id="KW-0238">DNA-binding</keyword>
<evidence type="ECO:0000313" key="3">
    <source>
        <dbReference type="EMBL" id="GAA4388101.1"/>
    </source>
</evidence>